<dbReference type="Proteomes" id="UP000074247">
    <property type="component" value="Unassembled WGS sequence"/>
</dbReference>
<accession>A0A139XXT9</accession>
<reference evidence="1 2" key="1">
    <citation type="journal article" date="2016" name="Nat. Commun.">
        <title>Local admixture of amplified and diversified secreted pathogenesis determinants shapes mosaic Toxoplasma gondii genomes.</title>
        <authorList>
            <person name="Lorenzi H."/>
            <person name="Khan A."/>
            <person name="Behnke M.S."/>
            <person name="Namasivayam S."/>
            <person name="Swapna L.S."/>
            <person name="Hadjithomas M."/>
            <person name="Karamycheva S."/>
            <person name="Pinney D."/>
            <person name="Brunk B.P."/>
            <person name="Ajioka J.W."/>
            <person name="Ajzenberg D."/>
            <person name="Boothroyd J.C."/>
            <person name="Boyle J.P."/>
            <person name="Darde M.L."/>
            <person name="Diaz-Miranda M.A."/>
            <person name="Dubey J.P."/>
            <person name="Fritz H.M."/>
            <person name="Gennari S.M."/>
            <person name="Gregory B.D."/>
            <person name="Kim K."/>
            <person name="Saeij J.P."/>
            <person name="Su C."/>
            <person name="White M.W."/>
            <person name="Zhu X.Q."/>
            <person name="Howe D.K."/>
            <person name="Rosenthal B.M."/>
            <person name="Grigg M.E."/>
            <person name="Parkinson J."/>
            <person name="Liu L."/>
            <person name="Kissinger J.C."/>
            <person name="Roos D.S."/>
            <person name="Sibley L.D."/>
        </authorList>
    </citation>
    <scope>NUCLEOTIDE SEQUENCE [LARGE SCALE GENOMIC DNA]</scope>
    <source>
        <strain evidence="1 2">ARI</strain>
    </source>
</reference>
<evidence type="ECO:0000313" key="2">
    <source>
        <dbReference type="Proteomes" id="UP000074247"/>
    </source>
</evidence>
<proteinExistence type="predicted"/>
<sequence length="102" mass="11920">MEIEEAQLRAMLLECRSKAVKHQLNQARKVTQERRHRLVSPKGYRRRDCKTLRTYRRQPNHQMCRGRTHRAQAAPGGVPALPLHHCGRRRKVPCPALLLRIA</sequence>
<dbReference type="EMBL" id="AGQS02004629">
    <property type="protein sequence ID" value="KYF43602.1"/>
    <property type="molecule type" value="Genomic_DNA"/>
</dbReference>
<dbReference type="VEuPathDB" id="ToxoDB:TGARI_296121A"/>
<protein>
    <submittedName>
        <fullName evidence="1">Uncharacterized protein</fullName>
    </submittedName>
</protein>
<dbReference type="AlphaFoldDB" id="A0A139XXT9"/>
<gene>
    <name evidence="1" type="ORF">TGARI_296121A</name>
</gene>
<organism evidence="1 2">
    <name type="scientific">Toxoplasma gondii ARI</name>
    <dbReference type="NCBI Taxonomy" id="1074872"/>
    <lineage>
        <taxon>Eukaryota</taxon>
        <taxon>Sar</taxon>
        <taxon>Alveolata</taxon>
        <taxon>Apicomplexa</taxon>
        <taxon>Conoidasida</taxon>
        <taxon>Coccidia</taxon>
        <taxon>Eucoccidiorida</taxon>
        <taxon>Eimeriorina</taxon>
        <taxon>Sarcocystidae</taxon>
        <taxon>Toxoplasma</taxon>
    </lineage>
</organism>
<comment type="caution">
    <text evidence="1">The sequence shown here is derived from an EMBL/GenBank/DDBJ whole genome shotgun (WGS) entry which is preliminary data.</text>
</comment>
<name>A0A139XXT9_TOXGO</name>
<evidence type="ECO:0000313" key="1">
    <source>
        <dbReference type="EMBL" id="KYF43602.1"/>
    </source>
</evidence>